<reference evidence="3 4" key="1">
    <citation type="submission" date="2019-03" db="EMBL/GenBank/DDBJ databases">
        <authorList>
            <person name="Gonzalez-Pimentel J.L."/>
        </authorList>
    </citation>
    <scope>NUCLEOTIDE SEQUENCE [LARGE SCALE GENOMIC DNA]</scope>
    <source>
        <strain evidence="3 4">JCM 31289</strain>
    </source>
</reference>
<accession>A0A4Z0GFU2</accession>
<dbReference type="EMBL" id="SRID01000341">
    <property type="protein sequence ID" value="TGA95176.1"/>
    <property type="molecule type" value="Genomic_DNA"/>
</dbReference>
<dbReference type="SMART" id="SM00530">
    <property type="entry name" value="HTH_XRE"/>
    <property type="match status" value="1"/>
</dbReference>
<dbReference type="AlphaFoldDB" id="A0A4Z0GFU2"/>
<feature type="compositionally biased region" description="Basic and acidic residues" evidence="1">
    <location>
        <begin position="107"/>
        <end position="124"/>
    </location>
</feature>
<proteinExistence type="predicted"/>
<dbReference type="InterPro" id="IPR001387">
    <property type="entry name" value="Cro/C1-type_HTH"/>
</dbReference>
<dbReference type="SUPFAM" id="SSF47413">
    <property type="entry name" value="lambda repressor-like DNA-binding domains"/>
    <property type="match status" value="1"/>
</dbReference>
<evidence type="ECO:0000256" key="1">
    <source>
        <dbReference type="SAM" id="MobiDB-lite"/>
    </source>
</evidence>
<gene>
    <name evidence="3" type="ORF">E4099_26010</name>
</gene>
<dbReference type="InterPro" id="IPR010982">
    <property type="entry name" value="Lambda_DNA-bd_dom_sf"/>
</dbReference>
<name>A0A4Z0GFU2_9ACTN</name>
<keyword evidence="4" id="KW-1185">Reference proteome</keyword>
<sequence>MGGAVVGRWGPLREDLPVEVVRLVRELRQHMDRCELSTTTIAVRTGYSRSSWLRYVNGRRLPPWQAVEKLGRLVEADAEHLRVLWESASHAWAGGDRTEALLAPVGPDEHAGEPAQERADEHPDVPGAPSTTPASAPATAPSSEPAPGTAAVGRVWWRAPWVRWAAVSVALVANGALLAALLFARQEGAPTADVGIPADAPSIEPPNEPTLVAGAEGADGRSADGCRSSGCRGLDPYREKCDRRSVTVHRLRAYDHVLTLRYSSACKASWAEIDTSRGTAQLRISTTAGDQQRAAAGRTHTAMLDGEQNTIRATVTVAGHQLGIALYDSWIDPVGGSGTG</sequence>
<dbReference type="Pfam" id="PF13560">
    <property type="entry name" value="HTH_31"/>
    <property type="match status" value="1"/>
</dbReference>
<dbReference type="CDD" id="cd00093">
    <property type="entry name" value="HTH_XRE"/>
    <property type="match status" value="1"/>
</dbReference>
<dbReference type="InterPro" id="IPR021224">
    <property type="entry name" value="DUF2690"/>
</dbReference>
<dbReference type="Pfam" id="PF10901">
    <property type="entry name" value="DUF2690"/>
    <property type="match status" value="1"/>
</dbReference>
<dbReference type="OrthoDB" id="4140209at2"/>
<feature type="compositionally biased region" description="Low complexity" evidence="1">
    <location>
        <begin position="127"/>
        <end position="149"/>
    </location>
</feature>
<comment type="caution">
    <text evidence="3">The sequence shown here is derived from an EMBL/GenBank/DDBJ whole genome shotgun (WGS) entry which is preliminary data.</text>
</comment>
<feature type="region of interest" description="Disordered" evidence="1">
    <location>
        <begin position="103"/>
        <end position="149"/>
    </location>
</feature>
<dbReference type="Proteomes" id="UP000297948">
    <property type="component" value="Unassembled WGS sequence"/>
</dbReference>
<dbReference type="GO" id="GO:0003677">
    <property type="term" value="F:DNA binding"/>
    <property type="evidence" value="ECO:0007669"/>
    <property type="project" value="InterPro"/>
</dbReference>
<evidence type="ECO:0000313" key="4">
    <source>
        <dbReference type="Proteomes" id="UP000297948"/>
    </source>
</evidence>
<evidence type="ECO:0000259" key="2">
    <source>
        <dbReference type="SMART" id="SM00530"/>
    </source>
</evidence>
<feature type="domain" description="HTH cro/C1-type" evidence="2">
    <location>
        <begin position="26"/>
        <end position="81"/>
    </location>
</feature>
<organism evidence="3 4">
    <name type="scientific">Streptomyces palmae</name>
    <dbReference type="NCBI Taxonomy" id="1701085"/>
    <lineage>
        <taxon>Bacteria</taxon>
        <taxon>Bacillati</taxon>
        <taxon>Actinomycetota</taxon>
        <taxon>Actinomycetes</taxon>
        <taxon>Kitasatosporales</taxon>
        <taxon>Streptomycetaceae</taxon>
        <taxon>Streptomyces</taxon>
    </lineage>
</organism>
<protein>
    <submittedName>
        <fullName evidence="3">XRE family transcriptional regulator</fullName>
    </submittedName>
</protein>
<evidence type="ECO:0000313" key="3">
    <source>
        <dbReference type="EMBL" id="TGA95176.1"/>
    </source>
</evidence>